<feature type="domain" description="HTH cro/C1-type" evidence="1">
    <location>
        <begin position="3"/>
        <end position="60"/>
    </location>
</feature>
<dbReference type="InterPro" id="IPR001387">
    <property type="entry name" value="Cro/C1-type_HTH"/>
</dbReference>
<dbReference type="SMART" id="SM00530">
    <property type="entry name" value="HTH_XRE"/>
    <property type="match status" value="1"/>
</dbReference>
<proteinExistence type="predicted"/>
<organism evidence="2 3">
    <name type="scientific">Candidatus Protochlamydia naegleriophila</name>
    <dbReference type="NCBI Taxonomy" id="389348"/>
    <lineage>
        <taxon>Bacteria</taxon>
        <taxon>Pseudomonadati</taxon>
        <taxon>Chlamydiota</taxon>
        <taxon>Chlamydiia</taxon>
        <taxon>Parachlamydiales</taxon>
        <taxon>Parachlamydiaceae</taxon>
        <taxon>Candidatus Protochlamydia</taxon>
    </lineage>
</organism>
<dbReference type="KEGG" id="pnl:PNK_p0002"/>
<accession>A0A0U5JDU7</accession>
<geneLocation type="plasmid" evidence="3">
    <name>pPNK</name>
</geneLocation>
<dbReference type="Proteomes" id="UP000069902">
    <property type="component" value="Plasmid pPNK"/>
</dbReference>
<dbReference type="SUPFAM" id="SSF47413">
    <property type="entry name" value="lambda repressor-like DNA-binding domains"/>
    <property type="match status" value="1"/>
</dbReference>
<evidence type="ECO:0000313" key="3">
    <source>
        <dbReference type="Proteomes" id="UP000069902"/>
    </source>
</evidence>
<dbReference type="AlphaFoldDB" id="A0A0U5JDU7"/>
<dbReference type="GO" id="GO:0003677">
    <property type="term" value="F:DNA binding"/>
    <property type="evidence" value="ECO:0007669"/>
    <property type="project" value="InterPro"/>
</dbReference>
<evidence type="ECO:0000313" key="2">
    <source>
        <dbReference type="EMBL" id="CUI18056.1"/>
    </source>
</evidence>
<keyword evidence="3" id="KW-1185">Reference proteome</keyword>
<dbReference type="EMBL" id="LN879503">
    <property type="protein sequence ID" value="CUI18056.1"/>
    <property type="molecule type" value="Genomic_DNA"/>
</dbReference>
<dbReference type="InParanoid" id="A0A0U5JDU7"/>
<sequence length="84" mass="9732">MDLKDYLKLNPEIKIDDLAKKLGVHRNHISGIIHKRRIPSLDLAIKIIKLTNDQVQMDDLIPKQVEICPCCKRKLPRGFVLPEH</sequence>
<dbReference type="RefSeq" id="WP_059062449.1">
    <property type="nucleotide sequence ID" value="NZ_LN879503.1"/>
</dbReference>
<protein>
    <submittedName>
        <fullName evidence="2">Putative transcriptional regulator</fullName>
    </submittedName>
</protein>
<name>A0A0U5JDU7_9BACT</name>
<dbReference type="PATRIC" id="fig|389348.3.peg.2758"/>
<gene>
    <name evidence="2" type="ORF">PNK_p0002</name>
</gene>
<reference evidence="3" key="1">
    <citation type="submission" date="2015-09" db="EMBL/GenBank/DDBJ databases">
        <authorList>
            <person name="Bertelli C."/>
        </authorList>
    </citation>
    <scope>NUCLEOTIDE SEQUENCE [LARGE SCALE GENOMIC DNA]</scope>
    <source>
        <strain evidence="3">KNic</strain>
        <plasmid evidence="3">pPNK</plasmid>
    </source>
</reference>
<dbReference type="InterPro" id="IPR010982">
    <property type="entry name" value="Lambda_DNA-bd_dom_sf"/>
</dbReference>
<evidence type="ECO:0000259" key="1">
    <source>
        <dbReference type="PROSITE" id="PS50943"/>
    </source>
</evidence>
<dbReference type="Gene3D" id="1.10.260.40">
    <property type="entry name" value="lambda repressor-like DNA-binding domains"/>
    <property type="match status" value="1"/>
</dbReference>
<dbReference type="PROSITE" id="PS50943">
    <property type="entry name" value="HTH_CROC1"/>
    <property type="match status" value="1"/>
</dbReference>
<dbReference type="CDD" id="cd00093">
    <property type="entry name" value="HTH_XRE"/>
    <property type="match status" value="1"/>
</dbReference>
<dbReference type="Pfam" id="PF01381">
    <property type="entry name" value="HTH_3"/>
    <property type="match status" value="1"/>
</dbReference>